<keyword evidence="17" id="KW-1185">Reference proteome</keyword>
<dbReference type="PANTHER" id="PTHR17490">
    <property type="entry name" value="SUA5"/>
    <property type="match status" value="1"/>
</dbReference>
<proteinExistence type="inferred from homology"/>
<evidence type="ECO:0000256" key="13">
    <source>
        <dbReference type="PIRNR" id="PIRNR004930"/>
    </source>
</evidence>
<dbReference type="Pfam" id="PF01300">
    <property type="entry name" value="Sua5_yciO_yrdC"/>
    <property type="match status" value="1"/>
</dbReference>
<evidence type="ECO:0000256" key="1">
    <source>
        <dbReference type="ARBA" id="ARBA00004496"/>
    </source>
</evidence>
<dbReference type="GO" id="GO:0008033">
    <property type="term" value="P:tRNA processing"/>
    <property type="evidence" value="ECO:0007669"/>
    <property type="project" value="UniProtKB-KW"/>
</dbReference>
<accession>A0AAN1XY72</accession>
<comment type="function">
    <text evidence="13">Required for the formation of a threonylcarbamoyl group on adenosine at position 37 (t(6)A37) in tRNAs that read codons beginning with adenine.</text>
</comment>
<gene>
    <name evidence="16" type="ORF">WPS_23810</name>
</gene>
<dbReference type="KEGG" id="vab:WPS_23810"/>
<dbReference type="GO" id="GO:0005737">
    <property type="term" value="C:cytoplasm"/>
    <property type="evidence" value="ECO:0007669"/>
    <property type="project" value="UniProtKB-SubCell"/>
</dbReference>
<evidence type="ECO:0000256" key="2">
    <source>
        <dbReference type="ARBA" id="ARBA00007663"/>
    </source>
</evidence>
<dbReference type="GO" id="GO:0000049">
    <property type="term" value="F:tRNA binding"/>
    <property type="evidence" value="ECO:0007669"/>
    <property type="project" value="TreeGrafter"/>
</dbReference>
<dbReference type="GO" id="GO:0005524">
    <property type="term" value="F:ATP binding"/>
    <property type="evidence" value="ECO:0007669"/>
    <property type="project" value="UniProtKB-UniRule"/>
</dbReference>
<keyword evidence="5 13" id="KW-0963">Cytoplasm</keyword>
<feature type="binding site" evidence="14">
    <location>
        <position position="171"/>
    </location>
    <ligand>
        <name>L-threonine</name>
        <dbReference type="ChEBI" id="CHEBI:57926"/>
    </ligand>
</feature>
<evidence type="ECO:0000256" key="3">
    <source>
        <dbReference type="ARBA" id="ARBA00012584"/>
    </source>
</evidence>
<keyword evidence="10 13" id="KW-0067">ATP-binding</keyword>
<comment type="similarity">
    <text evidence="2 13">Belongs to the SUA5 family.</text>
</comment>
<evidence type="ECO:0000256" key="5">
    <source>
        <dbReference type="ARBA" id="ARBA00022490"/>
    </source>
</evidence>
<evidence type="ECO:0000256" key="14">
    <source>
        <dbReference type="PIRSR" id="PIRSR004930-1"/>
    </source>
</evidence>
<dbReference type="InterPro" id="IPR006070">
    <property type="entry name" value="Sua5-like_dom"/>
</dbReference>
<feature type="binding site" evidence="14">
    <location>
        <position position="48"/>
    </location>
    <ligand>
        <name>ATP</name>
        <dbReference type="ChEBI" id="CHEBI:30616"/>
    </ligand>
</feature>
<keyword evidence="9 13" id="KW-0547">Nucleotide-binding</keyword>
<evidence type="ECO:0000256" key="7">
    <source>
        <dbReference type="ARBA" id="ARBA00022694"/>
    </source>
</evidence>
<dbReference type="InterPro" id="IPR005145">
    <property type="entry name" value="Sua5_C"/>
</dbReference>
<dbReference type="PROSITE" id="PS51163">
    <property type="entry name" value="YRDC"/>
    <property type="match status" value="1"/>
</dbReference>
<evidence type="ECO:0000256" key="11">
    <source>
        <dbReference type="ARBA" id="ARBA00029774"/>
    </source>
</evidence>
<dbReference type="Gene3D" id="3.40.50.11030">
    <property type="entry name" value="Threonylcarbamoyl-AMP synthase, C-terminal domain"/>
    <property type="match status" value="1"/>
</dbReference>
<comment type="subcellular location">
    <subcellularLocation>
        <location evidence="1 13">Cytoplasm</location>
    </subcellularLocation>
</comment>
<keyword evidence="6 13" id="KW-0808">Transferase</keyword>
<dbReference type="InterPro" id="IPR050156">
    <property type="entry name" value="TC-AMP_synthase_SUA5"/>
</dbReference>
<dbReference type="Proteomes" id="UP001317532">
    <property type="component" value="Chromosome"/>
</dbReference>
<dbReference type="Gene3D" id="3.90.870.10">
    <property type="entry name" value="DHBP synthase"/>
    <property type="match status" value="1"/>
</dbReference>
<feature type="domain" description="YrdC-like" evidence="15">
    <location>
        <begin position="3"/>
        <end position="189"/>
    </location>
</feature>
<feature type="binding site" evidence="14">
    <location>
        <position position="141"/>
    </location>
    <ligand>
        <name>ATP</name>
        <dbReference type="ChEBI" id="CHEBI:30616"/>
    </ligand>
</feature>
<dbReference type="RefSeq" id="WP_317994720.1">
    <property type="nucleotide sequence ID" value="NZ_AP025523.1"/>
</dbReference>
<dbReference type="GO" id="GO:0006450">
    <property type="term" value="P:regulation of translational fidelity"/>
    <property type="evidence" value="ECO:0007669"/>
    <property type="project" value="TreeGrafter"/>
</dbReference>
<feature type="binding site" evidence="14">
    <location>
        <position position="107"/>
    </location>
    <ligand>
        <name>ATP</name>
        <dbReference type="ChEBI" id="CHEBI:30616"/>
    </ligand>
</feature>
<dbReference type="FunFam" id="3.90.870.10:FF:000009">
    <property type="entry name" value="Threonylcarbamoyl-AMP synthase, putative"/>
    <property type="match status" value="1"/>
</dbReference>
<name>A0AAN1XY72_UNVUL</name>
<evidence type="ECO:0000256" key="10">
    <source>
        <dbReference type="ARBA" id="ARBA00022840"/>
    </source>
</evidence>
<dbReference type="GO" id="GO:0061710">
    <property type="term" value="F:L-threonylcarbamoyladenylate synthase"/>
    <property type="evidence" value="ECO:0007669"/>
    <property type="project" value="UniProtKB-EC"/>
</dbReference>
<evidence type="ECO:0000256" key="4">
    <source>
        <dbReference type="ARBA" id="ARBA00015492"/>
    </source>
</evidence>
<keyword evidence="8 13" id="KW-0548">Nucleotidyltransferase</keyword>
<comment type="catalytic activity">
    <reaction evidence="12 13">
        <text>L-threonine + hydrogencarbonate + ATP = L-threonylcarbamoyladenylate + diphosphate + H2O</text>
        <dbReference type="Rhea" id="RHEA:36407"/>
        <dbReference type="ChEBI" id="CHEBI:15377"/>
        <dbReference type="ChEBI" id="CHEBI:17544"/>
        <dbReference type="ChEBI" id="CHEBI:30616"/>
        <dbReference type="ChEBI" id="CHEBI:33019"/>
        <dbReference type="ChEBI" id="CHEBI:57926"/>
        <dbReference type="ChEBI" id="CHEBI:73682"/>
        <dbReference type="EC" id="2.7.7.87"/>
    </reaction>
</comment>
<feature type="binding site" evidence="14">
    <location>
        <position position="220"/>
    </location>
    <ligand>
        <name>ATP</name>
        <dbReference type="ChEBI" id="CHEBI:30616"/>
    </ligand>
</feature>
<dbReference type="InterPro" id="IPR010923">
    <property type="entry name" value="T(6)A37_SUA5"/>
</dbReference>
<dbReference type="NCBIfam" id="TIGR00057">
    <property type="entry name" value="L-threonylcarbamoyladenylate synthase"/>
    <property type="match status" value="1"/>
</dbReference>
<feature type="binding site" evidence="14">
    <location>
        <position position="133"/>
    </location>
    <ligand>
        <name>ATP</name>
        <dbReference type="ChEBI" id="CHEBI:30616"/>
    </ligand>
</feature>
<dbReference type="InterPro" id="IPR038385">
    <property type="entry name" value="Sua5/YwlC_C"/>
</dbReference>
<feature type="binding site" evidence="14">
    <location>
        <position position="111"/>
    </location>
    <ligand>
        <name>L-threonine</name>
        <dbReference type="ChEBI" id="CHEBI:57926"/>
    </ligand>
</feature>
<feature type="binding site" evidence="14">
    <location>
        <position position="25"/>
    </location>
    <ligand>
        <name>L-threonine</name>
        <dbReference type="ChEBI" id="CHEBI:57926"/>
    </ligand>
</feature>
<dbReference type="PANTHER" id="PTHR17490:SF16">
    <property type="entry name" value="THREONYLCARBAMOYL-AMP SYNTHASE"/>
    <property type="match status" value="1"/>
</dbReference>
<evidence type="ECO:0000313" key="17">
    <source>
        <dbReference type="Proteomes" id="UP001317532"/>
    </source>
</evidence>
<feature type="binding site" evidence="14">
    <location>
        <position position="57"/>
    </location>
    <ligand>
        <name>L-threonine</name>
        <dbReference type="ChEBI" id="CHEBI:57926"/>
    </ligand>
</feature>
<dbReference type="SUPFAM" id="SSF55821">
    <property type="entry name" value="YrdC/RibB"/>
    <property type="match status" value="1"/>
</dbReference>
<dbReference type="Pfam" id="PF03481">
    <property type="entry name" value="Sua5_C"/>
    <property type="match status" value="1"/>
</dbReference>
<keyword evidence="7 13" id="KW-0819">tRNA processing</keyword>
<feature type="binding site" evidence="14">
    <location>
        <position position="131"/>
    </location>
    <ligand>
        <name>L-threonine</name>
        <dbReference type="ChEBI" id="CHEBI:57926"/>
    </ligand>
</feature>
<sequence>MNRDAIARAVDVLRGGGVVAIPTETVYGLAADVANPDAIARVYAIKGRPADHPLIVHVAGLDAATGYAAELTPALRALAQRFWPGPLTAIVARGPRTPHAVTGGQETVALRVPAHPVARAILSAFGSALAAPSANRFGGVSPTTAEHVRADLGDAVDVVVDGGPCEVGVESTIVDLTGAVPAVLRAGAITASELSDALGTAVVTRVGGDVRAPGTLPSHYAPRARVVLVEPSARDAEAARRAAAGERVALLDLPDDAAAAARSLYATLRALDAEGCETIVATLPPATEANAAVRDRLTRAAAPR</sequence>
<evidence type="ECO:0000256" key="8">
    <source>
        <dbReference type="ARBA" id="ARBA00022695"/>
    </source>
</evidence>
<dbReference type="PIRSF" id="PIRSF004930">
    <property type="entry name" value="Tln_factor_SUA5"/>
    <property type="match status" value="1"/>
</dbReference>
<evidence type="ECO:0000256" key="9">
    <source>
        <dbReference type="ARBA" id="ARBA00022741"/>
    </source>
</evidence>
<dbReference type="EC" id="2.7.7.87" evidence="3 13"/>
<evidence type="ECO:0000256" key="12">
    <source>
        <dbReference type="ARBA" id="ARBA00048366"/>
    </source>
</evidence>
<evidence type="ECO:0000313" key="16">
    <source>
        <dbReference type="EMBL" id="BDE07105.1"/>
    </source>
</evidence>
<dbReference type="AlphaFoldDB" id="A0AAN1XY72"/>
<evidence type="ECO:0000259" key="15">
    <source>
        <dbReference type="PROSITE" id="PS51163"/>
    </source>
</evidence>
<protein>
    <recommendedName>
        <fullName evidence="4 13">Threonylcarbamoyl-AMP synthase</fullName>
        <shortName evidence="13">TC-AMP synthase</shortName>
        <ecNumber evidence="3 13">2.7.7.87</ecNumber>
    </recommendedName>
    <alternativeName>
        <fullName evidence="11 13">L-threonylcarbamoyladenylate synthase</fullName>
    </alternativeName>
</protein>
<dbReference type="EMBL" id="AP025523">
    <property type="protein sequence ID" value="BDE07105.1"/>
    <property type="molecule type" value="Genomic_DNA"/>
</dbReference>
<organism evidence="16 17">
    <name type="scientific">Vulcanimicrobium alpinum</name>
    <dbReference type="NCBI Taxonomy" id="3016050"/>
    <lineage>
        <taxon>Bacteria</taxon>
        <taxon>Bacillati</taxon>
        <taxon>Vulcanimicrobiota</taxon>
        <taxon>Vulcanimicrobiia</taxon>
        <taxon>Vulcanimicrobiales</taxon>
        <taxon>Vulcanimicrobiaceae</taxon>
        <taxon>Vulcanimicrobium</taxon>
    </lineage>
</organism>
<feature type="binding site" evidence="14">
    <location>
        <position position="185"/>
    </location>
    <ligand>
        <name>ATP</name>
        <dbReference type="ChEBI" id="CHEBI:30616"/>
    </ligand>
</feature>
<dbReference type="GO" id="GO:0003725">
    <property type="term" value="F:double-stranded RNA binding"/>
    <property type="evidence" value="ECO:0007669"/>
    <property type="project" value="UniProtKB-UniRule"/>
</dbReference>
<evidence type="ECO:0000256" key="6">
    <source>
        <dbReference type="ARBA" id="ARBA00022679"/>
    </source>
</evidence>
<reference evidence="16 17" key="1">
    <citation type="journal article" date="2022" name="ISME Commun">
        <title>Vulcanimicrobium alpinus gen. nov. sp. nov., the first cultivated representative of the candidate phylum 'Eremiobacterota', is a metabolically versatile aerobic anoxygenic phototroph.</title>
        <authorList>
            <person name="Yabe S."/>
            <person name="Muto K."/>
            <person name="Abe K."/>
            <person name="Yokota A."/>
            <person name="Staudigel H."/>
            <person name="Tebo B.M."/>
        </authorList>
    </citation>
    <scope>NUCLEOTIDE SEQUENCE [LARGE SCALE GENOMIC DNA]</scope>
    <source>
        <strain evidence="16 17">WC8-2</strain>
    </source>
</reference>
<dbReference type="InterPro" id="IPR017945">
    <property type="entry name" value="DHBP_synth_RibB-like_a/b_dom"/>
</dbReference>